<proteinExistence type="predicted"/>
<evidence type="ECO:0000256" key="1">
    <source>
        <dbReference type="SAM" id="MobiDB-lite"/>
    </source>
</evidence>
<reference evidence="3" key="1">
    <citation type="submission" date="2018-10" db="EMBL/GenBank/DDBJ databases">
        <title>Effector identification in a new, highly contiguous assembly of the strawberry crown rot pathogen Phytophthora cactorum.</title>
        <authorList>
            <person name="Armitage A.D."/>
            <person name="Nellist C.F."/>
            <person name="Bates H."/>
            <person name="Vickerstaff R.J."/>
            <person name="Harrison R.J."/>
        </authorList>
    </citation>
    <scope>NUCLEOTIDE SEQUENCE</scope>
    <source>
        <strain evidence="2">15-7</strain>
        <strain evidence="3">4040</strain>
        <strain evidence="4">P421</strain>
    </source>
</reference>
<sequence>MATSAVDEEQRMARRGSLQWYAEGDPSENQTTTTSDGEVSGCTWIWPAMLGDASVQGEKEPDHHNGNTKRMDRLPGAVTRHNNGPNQAVETTDEETLVVVMISWMASGDGV</sequence>
<evidence type="ECO:0000313" key="3">
    <source>
        <dbReference type="EMBL" id="KAG2931528.1"/>
    </source>
</evidence>
<dbReference type="AlphaFoldDB" id="A0A8T1D009"/>
<protein>
    <submittedName>
        <fullName evidence="3">Uncharacterized protein</fullName>
    </submittedName>
</protein>
<dbReference type="Proteomes" id="UP000760860">
    <property type="component" value="Unassembled WGS sequence"/>
</dbReference>
<name>A0A8T1D009_9STRA</name>
<dbReference type="EMBL" id="RCMK01000392">
    <property type="protein sequence ID" value="KAG2931528.1"/>
    <property type="molecule type" value="Genomic_DNA"/>
</dbReference>
<comment type="caution">
    <text evidence="3">The sequence shown here is derived from an EMBL/GenBank/DDBJ whole genome shotgun (WGS) entry which is preliminary data.</text>
</comment>
<evidence type="ECO:0000313" key="5">
    <source>
        <dbReference type="Proteomes" id="UP000736787"/>
    </source>
</evidence>
<feature type="region of interest" description="Disordered" evidence="1">
    <location>
        <begin position="1"/>
        <end position="92"/>
    </location>
</feature>
<feature type="compositionally biased region" description="Polar residues" evidence="1">
    <location>
        <begin position="27"/>
        <end position="37"/>
    </location>
</feature>
<feature type="compositionally biased region" description="Basic and acidic residues" evidence="1">
    <location>
        <begin position="57"/>
        <end position="73"/>
    </location>
</feature>
<accession>A0A8T1D009</accession>
<dbReference type="Proteomes" id="UP000736787">
    <property type="component" value="Unassembled WGS sequence"/>
</dbReference>
<evidence type="ECO:0000313" key="4">
    <source>
        <dbReference type="EMBL" id="KAG3214130.1"/>
    </source>
</evidence>
<gene>
    <name evidence="2" type="ORF">PC113_g15443</name>
    <name evidence="3" type="ORF">PC117_g13425</name>
    <name evidence="4" type="ORF">PC129_g14957</name>
</gene>
<dbReference type="Proteomes" id="UP000735874">
    <property type="component" value="Unassembled WGS sequence"/>
</dbReference>
<evidence type="ECO:0000313" key="2">
    <source>
        <dbReference type="EMBL" id="KAG2851979.1"/>
    </source>
</evidence>
<organism evidence="3 5">
    <name type="scientific">Phytophthora cactorum</name>
    <dbReference type="NCBI Taxonomy" id="29920"/>
    <lineage>
        <taxon>Eukaryota</taxon>
        <taxon>Sar</taxon>
        <taxon>Stramenopiles</taxon>
        <taxon>Oomycota</taxon>
        <taxon>Peronosporomycetes</taxon>
        <taxon>Peronosporales</taxon>
        <taxon>Peronosporaceae</taxon>
        <taxon>Phytophthora</taxon>
    </lineage>
</organism>
<dbReference type="EMBL" id="RCMV01000667">
    <property type="protein sequence ID" value="KAG3214130.1"/>
    <property type="molecule type" value="Genomic_DNA"/>
</dbReference>
<dbReference type="EMBL" id="RCMG01000571">
    <property type="protein sequence ID" value="KAG2851979.1"/>
    <property type="molecule type" value="Genomic_DNA"/>
</dbReference>